<gene>
    <name evidence="1" type="ORF">Mal48_33250</name>
</gene>
<evidence type="ECO:0000313" key="1">
    <source>
        <dbReference type="EMBL" id="QDT34066.1"/>
    </source>
</evidence>
<keyword evidence="2" id="KW-1185">Reference proteome</keyword>
<dbReference type="KEGG" id="tpol:Mal48_33250"/>
<sequence length="165" mass="19110">MSANIRSIEALIEFRAALIVFIEDASLALQTMTMELHKSYEWIEHERPYYWKAQIRRGFDQVSQTRAALESCRMRIVAGHRPSCMEEKQAYTRAKQRLQHCQDQIKVVKQWANKVRHEADEFRGRLATLQALLEGDLPKAVATLENAISILESYSETARPQDFGE</sequence>
<dbReference type="EMBL" id="CP036267">
    <property type="protein sequence ID" value="QDT34066.1"/>
    <property type="molecule type" value="Genomic_DNA"/>
</dbReference>
<organism evidence="1 2">
    <name type="scientific">Thalassoglobus polymorphus</name>
    <dbReference type="NCBI Taxonomy" id="2527994"/>
    <lineage>
        <taxon>Bacteria</taxon>
        <taxon>Pseudomonadati</taxon>
        <taxon>Planctomycetota</taxon>
        <taxon>Planctomycetia</taxon>
        <taxon>Planctomycetales</taxon>
        <taxon>Planctomycetaceae</taxon>
        <taxon>Thalassoglobus</taxon>
    </lineage>
</organism>
<dbReference type="OrthoDB" id="277538at2"/>
<protein>
    <submittedName>
        <fullName evidence="1">Uncharacterized protein</fullName>
    </submittedName>
</protein>
<proteinExistence type="predicted"/>
<dbReference type="Proteomes" id="UP000315724">
    <property type="component" value="Chromosome"/>
</dbReference>
<name>A0A517QR09_9PLAN</name>
<accession>A0A517QR09</accession>
<reference evidence="1 2" key="1">
    <citation type="submission" date="2019-02" db="EMBL/GenBank/DDBJ databases">
        <title>Deep-cultivation of Planctomycetes and their phenomic and genomic characterization uncovers novel biology.</title>
        <authorList>
            <person name="Wiegand S."/>
            <person name="Jogler M."/>
            <person name="Boedeker C."/>
            <person name="Pinto D."/>
            <person name="Vollmers J."/>
            <person name="Rivas-Marin E."/>
            <person name="Kohn T."/>
            <person name="Peeters S.H."/>
            <person name="Heuer A."/>
            <person name="Rast P."/>
            <person name="Oberbeckmann S."/>
            <person name="Bunk B."/>
            <person name="Jeske O."/>
            <person name="Meyerdierks A."/>
            <person name="Storesund J.E."/>
            <person name="Kallscheuer N."/>
            <person name="Luecker S."/>
            <person name="Lage O.M."/>
            <person name="Pohl T."/>
            <person name="Merkel B.J."/>
            <person name="Hornburger P."/>
            <person name="Mueller R.-W."/>
            <person name="Bruemmer F."/>
            <person name="Labrenz M."/>
            <person name="Spormann A.M."/>
            <person name="Op den Camp H."/>
            <person name="Overmann J."/>
            <person name="Amann R."/>
            <person name="Jetten M.S.M."/>
            <person name="Mascher T."/>
            <person name="Medema M.H."/>
            <person name="Devos D.P."/>
            <person name="Kaster A.-K."/>
            <person name="Ovreas L."/>
            <person name="Rohde M."/>
            <person name="Galperin M.Y."/>
            <person name="Jogler C."/>
        </authorList>
    </citation>
    <scope>NUCLEOTIDE SEQUENCE [LARGE SCALE GENOMIC DNA]</scope>
    <source>
        <strain evidence="1 2">Mal48</strain>
    </source>
</reference>
<dbReference type="RefSeq" id="WP_145201406.1">
    <property type="nucleotide sequence ID" value="NZ_CP036267.1"/>
</dbReference>
<evidence type="ECO:0000313" key="2">
    <source>
        <dbReference type="Proteomes" id="UP000315724"/>
    </source>
</evidence>
<dbReference type="AlphaFoldDB" id="A0A517QR09"/>